<dbReference type="EMBL" id="KN832092">
    <property type="protein sequence ID" value="KIN94589.1"/>
    <property type="molecule type" value="Genomic_DNA"/>
</dbReference>
<sequence>MDSPYDADDGYDDWVPTDIEDGSNIVGQGTEQSVTGDGDQENFDINELEVLVRRRKDWKESGKTKKPMILQSILGELHELDKNTELSHAEMQLKAGLVTAWLKKPLRARKPQITLRSRYRYSVQSVVRELYHDLVQRKLASMREDTGNEESTKQIGVYQQALTAFMQEDLTKEQLAAAEAIADKWNGMEGPTPEIKARSLETQQDTGTSIAAILQKRCGGIAACGSMDFNRDIADGTSFNEVQNLEGPWWDYLGEAFEDSGISDEDEDGQGDRWPGKKAARTVKVDAVSLVTNEDGTVSIGEITGLSRDLLQKTVRGFMTAHYRRACGKATSTVPFKQLGTHQKAMIVTRHLPPNFSFTIDPSHMSVAAATELLSFWHQRQDKNTDDVFHFEKWLDQGGKLQPPAVDSGIPIQIVRDWRSRSRTPATAPAQSKAPAGRTQRSDWWGNGKGSANTVQPNVQGSDMDDFERASPVIFEGVDMPGPSHDWHGHVTADVETDHDDDPLDDGWPQANQRHKATPFPRKTTAPIRPDDVHQKDTHQVRNKTPFLGRAMKETNTSYVEEEASNSDEVDRSEGLGAADELPTLAKWRPAELIEFTTKIKDGSEHQGGDHLQSLPIAQDAPPNPVGRGNKQPEDVAQPHSATASKGHRIPLQNGKVHIRQIEARGEDPLQSAGPSRRGQKAGTIRRLTSHGRHSQMPEHLPPQPRLSEVSASMVDPFPPPPPPPEDDIPPPPPPPEDDIPPPPPPPEDDIPPPLPPPNNLEVMAEEVPPPQPSEASDDSEEQPPLPQSDEDETDNALIPPPPPSSQGSDSHHSVTSPDGNDTHMSTMDTDITLELPAQPPSNNTRFLAEDISNPQVPILEDQPDVLFRAEWHRLQQKFTRLCSAWMGHDLSDEEKWEMEVHGFMRPGADHAIYWAVHQLRLTHRPVWYHFPFHPNDQFDPAVADAMAQTATDFAYVVLRRMDLWEEAERSLRQITDLDTFYDPFTAIGLQRFAAQPRYLARQSVMDMIFMYMSCRIDTAIRHLVQLPTVATWPAHWYHNLCIDMSTLDCLIPIAVTQNCYRLLFPTSYMLQHMGGWTEETFRNALSCVPEAQMSNTCSHVMELLPQWTLHLQEDVRSVLPWWLMAALNYASDSHILCSDEVQTIAQRYFRDLWPPDKSPIKDRLHGTLESWVESYMNIARRVEVLLPDLNAEVEELFERLTCMAQMLGLYTDGARCELCTCVE</sequence>
<feature type="compositionally biased region" description="Polar residues" evidence="1">
    <location>
        <begin position="815"/>
        <end position="827"/>
    </location>
</feature>
<proteinExistence type="predicted"/>
<feature type="region of interest" description="Disordered" evidence="1">
    <location>
        <begin position="557"/>
        <end position="583"/>
    </location>
</feature>
<accession>A0A0C3N0C7</accession>
<dbReference type="HOGENOM" id="CLU_007410_0_0_1"/>
<dbReference type="OrthoDB" id="2690580at2759"/>
<dbReference type="AlphaFoldDB" id="A0A0C3N0C7"/>
<feature type="region of interest" description="Disordered" evidence="1">
    <location>
        <begin position="599"/>
        <end position="827"/>
    </location>
</feature>
<keyword evidence="3" id="KW-1185">Reference proteome</keyword>
<evidence type="ECO:0000313" key="3">
    <source>
        <dbReference type="Proteomes" id="UP000054217"/>
    </source>
</evidence>
<reference evidence="2 3" key="1">
    <citation type="submission" date="2014-04" db="EMBL/GenBank/DDBJ databases">
        <authorList>
            <consortium name="DOE Joint Genome Institute"/>
            <person name="Kuo A."/>
            <person name="Kohler A."/>
            <person name="Costa M.D."/>
            <person name="Nagy L.G."/>
            <person name="Floudas D."/>
            <person name="Copeland A."/>
            <person name="Barry K.W."/>
            <person name="Cichocki N."/>
            <person name="Veneault-Fourrey C."/>
            <person name="LaButti K."/>
            <person name="Lindquist E.A."/>
            <person name="Lipzen A."/>
            <person name="Lundell T."/>
            <person name="Morin E."/>
            <person name="Murat C."/>
            <person name="Sun H."/>
            <person name="Tunlid A."/>
            <person name="Henrissat B."/>
            <person name="Grigoriev I.V."/>
            <person name="Hibbett D.S."/>
            <person name="Martin F."/>
            <person name="Nordberg H.P."/>
            <person name="Cantor M.N."/>
            <person name="Hua S.X."/>
        </authorList>
    </citation>
    <scope>NUCLEOTIDE SEQUENCE [LARGE SCALE GENOMIC DNA]</scope>
    <source>
        <strain evidence="2 3">Marx 270</strain>
    </source>
</reference>
<feature type="region of interest" description="Disordered" evidence="1">
    <location>
        <begin position="417"/>
        <end position="465"/>
    </location>
</feature>
<feature type="compositionally biased region" description="Basic and acidic residues" evidence="1">
    <location>
        <begin position="599"/>
        <end position="609"/>
    </location>
</feature>
<evidence type="ECO:0000256" key="1">
    <source>
        <dbReference type="SAM" id="MobiDB-lite"/>
    </source>
</evidence>
<feature type="compositionally biased region" description="Basic and acidic residues" evidence="1">
    <location>
        <begin position="529"/>
        <end position="540"/>
    </location>
</feature>
<feature type="compositionally biased region" description="Acidic residues" evidence="1">
    <location>
        <begin position="1"/>
        <end position="12"/>
    </location>
</feature>
<protein>
    <submittedName>
        <fullName evidence="2">Uncharacterized protein</fullName>
    </submittedName>
</protein>
<dbReference type="InParanoid" id="A0A0C3N0C7"/>
<feature type="compositionally biased region" description="Polar residues" evidence="1">
    <location>
        <begin position="450"/>
        <end position="461"/>
    </location>
</feature>
<feature type="compositionally biased region" description="Polar residues" evidence="1">
    <location>
        <begin position="25"/>
        <end position="35"/>
    </location>
</feature>
<feature type="region of interest" description="Disordered" evidence="1">
    <location>
        <begin position="1"/>
        <end position="40"/>
    </location>
</feature>
<dbReference type="Proteomes" id="UP000054217">
    <property type="component" value="Unassembled WGS sequence"/>
</dbReference>
<evidence type="ECO:0000313" key="2">
    <source>
        <dbReference type="EMBL" id="KIN94589.1"/>
    </source>
</evidence>
<gene>
    <name evidence="2" type="ORF">M404DRAFT_34875</name>
</gene>
<organism evidence="2 3">
    <name type="scientific">Pisolithus tinctorius Marx 270</name>
    <dbReference type="NCBI Taxonomy" id="870435"/>
    <lineage>
        <taxon>Eukaryota</taxon>
        <taxon>Fungi</taxon>
        <taxon>Dikarya</taxon>
        <taxon>Basidiomycota</taxon>
        <taxon>Agaricomycotina</taxon>
        <taxon>Agaricomycetes</taxon>
        <taxon>Agaricomycetidae</taxon>
        <taxon>Boletales</taxon>
        <taxon>Sclerodermatineae</taxon>
        <taxon>Pisolithaceae</taxon>
        <taxon>Pisolithus</taxon>
    </lineage>
</organism>
<reference evidence="3" key="2">
    <citation type="submission" date="2015-01" db="EMBL/GenBank/DDBJ databases">
        <title>Evolutionary Origins and Diversification of the Mycorrhizal Mutualists.</title>
        <authorList>
            <consortium name="DOE Joint Genome Institute"/>
            <consortium name="Mycorrhizal Genomics Consortium"/>
            <person name="Kohler A."/>
            <person name="Kuo A."/>
            <person name="Nagy L.G."/>
            <person name="Floudas D."/>
            <person name="Copeland A."/>
            <person name="Barry K.W."/>
            <person name="Cichocki N."/>
            <person name="Veneault-Fourrey C."/>
            <person name="LaButti K."/>
            <person name="Lindquist E.A."/>
            <person name="Lipzen A."/>
            <person name="Lundell T."/>
            <person name="Morin E."/>
            <person name="Murat C."/>
            <person name="Riley R."/>
            <person name="Ohm R."/>
            <person name="Sun H."/>
            <person name="Tunlid A."/>
            <person name="Henrissat B."/>
            <person name="Grigoriev I.V."/>
            <person name="Hibbett D.S."/>
            <person name="Martin F."/>
        </authorList>
    </citation>
    <scope>NUCLEOTIDE SEQUENCE [LARGE SCALE GENOMIC DNA]</scope>
    <source>
        <strain evidence="3">Marx 270</strain>
    </source>
</reference>
<feature type="region of interest" description="Disordered" evidence="1">
    <location>
        <begin position="511"/>
        <end position="541"/>
    </location>
</feature>
<name>A0A0C3N0C7_PISTI</name>
<feature type="compositionally biased region" description="Pro residues" evidence="1">
    <location>
        <begin position="717"/>
        <end position="759"/>
    </location>
</feature>